<feature type="transmembrane region" description="Helical" evidence="1">
    <location>
        <begin position="182"/>
        <end position="204"/>
    </location>
</feature>
<dbReference type="AlphaFoldDB" id="A0A395W696"/>
<feature type="transmembrane region" description="Helical" evidence="1">
    <location>
        <begin position="308"/>
        <end position="326"/>
    </location>
</feature>
<dbReference type="GeneID" id="66579748"/>
<evidence type="ECO:0000313" key="2">
    <source>
        <dbReference type="EMBL" id="RGU91047.1"/>
    </source>
</evidence>
<reference evidence="2 3" key="1">
    <citation type="submission" date="2018-08" db="EMBL/GenBank/DDBJ databases">
        <title>A genome reference for cultivated species of the human gut microbiota.</title>
        <authorList>
            <person name="Zou Y."/>
            <person name="Xue W."/>
            <person name="Luo G."/>
        </authorList>
    </citation>
    <scope>NUCLEOTIDE SEQUENCE [LARGE SCALE GENOMIC DNA]</scope>
    <source>
        <strain evidence="2 3">AF15-20</strain>
    </source>
</reference>
<feature type="transmembrane region" description="Helical" evidence="1">
    <location>
        <begin position="362"/>
        <end position="386"/>
    </location>
</feature>
<sequence length="397" mass="46082">MFIYIDFLIKKILKRKQNVIMVFICFFVIVFIYVMNVNSQKILRDSLASQIKMSEKAINDKTKIMRSNDVDDSSIQSLQKEIDEINTTKKRYGDLIEYYENKQWDKFYDSYLNELNSQKKVIQQTQEISEKDTNKNVYLEMIEATDKQMNIINHYRKNHLNYENSDYPIYGITFTLYLFRTVFPILLTAVSVYLLSQVFTFDYVENMDRSKLLSLTPIEKTVSKIIAGCIIVLGIFTICTLISVLIATFVTKNIGNDYPIMVLVDNHLACIKAITVFVKVMCMNIFYMIFIILLSYIMSLLIRDSLTLLLILLCMTIGCAYLPNILSVIKPFSHLFPFIYVNALLVIDGSLTKTFMNPNMYFNFGMMVLITGMIVLIVLIIVLLALETKNDKEKLCQ</sequence>
<feature type="transmembrane region" description="Helical" evidence="1">
    <location>
        <begin position="338"/>
        <end position="356"/>
    </location>
</feature>
<dbReference type="RefSeq" id="WP_118325334.1">
    <property type="nucleotide sequence ID" value="NZ_QRYH01000012.1"/>
</dbReference>
<gene>
    <name evidence="2" type="ORF">DWW32_07640</name>
</gene>
<feature type="transmembrane region" description="Helical" evidence="1">
    <location>
        <begin position="20"/>
        <end position="37"/>
    </location>
</feature>
<comment type="caution">
    <text evidence="2">The sequence shown here is derived from an EMBL/GenBank/DDBJ whole genome shotgun (WGS) entry which is preliminary data.</text>
</comment>
<organism evidence="2 3">
    <name type="scientific">Holdemanella biformis</name>
    <dbReference type="NCBI Taxonomy" id="1735"/>
    <lineage>
        <taxon>Bacteria</taxon>
        <taxon>Bacillati</taxon>
        <taxon>Bacillota</taxon>
        <taxon>Erysipelotrichia</taxon>
        <taxon>Erysipelotrichales</taxon>
        <taxon>Erysipelotrichaceae</taxon>
        <taxon>Holdemanella</taxon>
    </lineage>
</organism>
<dbReference type="EMBL" id="QRYQ01000013">
    <property type="protein sequence ID" value="RGU91047.1"/>
    <property type="molecule type" value="Genomic_DNA"/>
</dbReference>
<proteinExistence type="predicted"/>
<keyword evidence="1" id="KW-1133">Transmembrane helix</keyword>
<evidence type="ECO:0000313" key="3">
    <source>
        <dbReference type="Proteomes" id="UP000265489"/>
    </source>
</evidence>
<keyword evidence="1" id="KW-0812">Transmembrane</keyword>
<protein>
    <submittedName>
        <fullName evidence="2">Uncharacterized protein</fullName>
    </submittedName>
</protein>
<keyword evidence="1" id="KW-0472">Membrane</keyword>
<evidence type="ECO:0000256" key="1">
    <source>
        <dbReference type="SAM" id="Phobius"/>
    </source>
</evidence>
<accession>A0A395W696</accession>
<feature type="transmembrane region" description="Helical" evidence="1">
    <location>
        <begin position="225"/>
        <end position="246"/>
    </location>
</feature>
<name>A0A395W696_9FIRM</name>
<dbReference type="Proteomes" id="UP000265489">
    <property type="component" value="Unassembled WGS sequence"/>
</dbReference>
<feature type="transmembrane region" description="Helical" evidence="1">
    <location>
        <begin position="285"/>
        <end position="302"/>
    </location>
</feature>